<dbReference type="AlphaFoldDB" id="A0A9N9GBE9"/>
<dbReference type="Gene3D" id="2.100.10.30">
    <property type="entry name" value="Jacalin-like lectin domain"/>
    <property type="match status" value="1"/>
</dbReference>
<dbReference type="SUPFAM" id="SSF51101">
    <property type="entry name" value="Mannose-binding lectins"/>
    <property type="match status" value="1"/>
</dbReference>
<feature type="domain" description="Jacalin-type lectin" evidence="1">
    <location>
        <begin position="343"/>
        <end position="449"/>
    </location>
</feature>
<organism evidence="2 3">
    <name type="scientific">Acaulospora morrowiae</name>
    <dbReference type="NCBI Taxonomy" id="94023"/>
    <lineage>
        <taxon>Eukaryota</taxon>
        <taxon>Fungi</taxon>
        <taxon>Fungi incertae sedis</taxon>
        <taxon>Mucoromycota</taxon>
        <taxon>Glomeromycotina</taxon>
        <taxon>Glomeromycetes</taxon>
        <taxon>Diversisporales</taxon>
        <taxon>Acaulosporaceae</taxon>
        <taxon>Acaulospora</taxon>
    </lineage>
</organism>
<evidence type="ECO:0000259" key="1">
    <source>
        <dbReference type="Pfam" id="PF01419"/>
    </source>
</evidence>
<gene>
    <name evidence="2" type="ORF">AMORRO_LOCUS7524</name>
</gene>
<dbReference type="Proteomes" id="UP000789342">
    <property type="component" value="Unassembled WGS sequence"/>
</dbReference>
<dbReference type="OrthoDB" id="2306079at2759"/>
<reference evidence="2" key="1">
    <citation type="submission" date="2021-06" db="EMBL/GenBank/DDBJ databases">
        <authorList>
            <person name="Kallberg Y."/>
            <person name="Tangrot J."/>
            <person name="Rosling A."/>
        </authorList>
    </citation>
    <scope>NUCLEOTIDE SEQUENCE</scope>
    <source>
        <strain evidence="2">CL551</strain>
    </source>
</reference>
<feature type="non-terminal residue" evidence="2">
    <location>
        <position position="461"/>
    </location>
</feature>
<dbReference type="InterPro" id="IPR001229">
    <property type="entry name" value="Jacalin-like_lectin_dom"/>
</dbReference>
<accession>A0A9N9GBE9</accession>
<keyword evidence="3" id="KW-1185">Reference proteome</keyword>
<sequence length="461" mass="52398">NDPSADHVMLPPPHNFGIKGVSSPSRGNHNRVTIIDLKANSVWTYYPWTTRIEVDFDQIVGKTEDIFTKLCDVDLPAYSELIENRIAVAKLANLVSSNNALENINKDLLQLTDHLSQFSKDLELIYEEGNVFFMIFEKSVSEWEKLEIMNKYSPGLFELMKNYSHNYFMTLSKTEVTMEGILLSKKKSNNKEVVLSEWINYLDISLWCDTSTIKKCKYELSRVKKVMEFIGNSKSSLVEVRYHIFQYSNYMDTIIKRLSKENVVIKSGQATKNLKSVINKIKSSYMKFLANQDVIPRANENSSDLDIYKSELVGKVGCREFMTHFASPPVFQGVRTTKHSPFLQNIKIGAGTYIDSLTFEWSDNISFKYGGNGGNISDFNLDEGESVLWAKIYQYEGGMICGLEFRTNKWKTTGILGKPINPTILEAPIGYEVVGLYGGFDKHICGIGILYSKIKWGSFGN</sequence>
<comment type="caution">
    <text evidence="2">The sequence shown here is derived from an EMBL/GenBank/DDBJ whole genome shotgun (WGS) entry which is preliminary data.</text>
</comment>
<evidence type="ECO:0000313" key="3">
    <source>
        <dbReference type="Proteomes" id="UP000789342"/>
    </source>
</evidence>
<dbReference type="InterPro" id="IPR036404">
    <property type="entry name" value="Jacalin-like_lectin_dom_sf"/>
</dbReference>
<dbReference type="Pfam" id="PF01419">
    <property type="entry name" value="Jacalin"/>
    <property type="match status" value="1"/>
</dbReference>
<proteinExistence type="predicted"/>
<name>A0A9N9GBE9_9GLOM</name>
<evidence type="ECO:0000313" key="2">
    <source>
        <dbReference type="EMBL" id="CAG8595083.1"/>
    </source>
</evidence>
<protein>
    <submittedName>
        <fullName evidence="2">14604_t:CDS:1</fullName>
    </submittedName>
</protein>
<dbReference type="EMBL" id="CAJVPV010005724">
    <property type="protein sequence ID" value="CAG8595083.1"/>
    <property type="molecule type" value="Genomic_DNA"/>
</dbReference>